<name>A0A8J5W0F7_ZIZPA</name>
<reference evidence="1" key="2">
    <citation type="submission" date="2021-02" db="EMBL/GenBank/DDBJ databases">
        <authorList>
            <person name="Kimball J.A."/>
            <person name="Haas M.W."/>
            <person name="Macchietto M."/>
            <person name="Kono T."/>
            <person name="Duquette J."/>
            <person name="Shao M."/>
        </authorList>
    </citation>
    <scope>NUCLEOTIDE SEQUENCE</scope>
    <source>
        <tissue evidence="1">Fresh leaf tissue</tissue>
    </source>
</reference>
<dbReference type="EMBL" id="JAAALK010000086">
    <property type="protein sequence ID" value="KAG8082186.1"/>
    <property type="molecule type" value="Genomic_DNA"/>
</dbReference>
<comment type="caution">
    <text evidence="1">The sequence shown here is derived from an EMBL/GenBank/DDBJ whole genome shotgun (WGS) entry which is preliminary data.</text>
</comment>
<proteinExistence type="predicted"/>
<organism evidence="1 2">
    <name type="scientific">Zizania palustris</name>
    <name type="common">Northern wild rice</name>
    <dbReference type="NCBI Taxonomy" id="103762"/>
    <lineage>
        <taxon>Eukaryota</taxon>
        <taxon>Viridiplantae</taxon>
        <taxon>Streptophyta</taxon>
        <taxon>Embryophyta</taxon>
        <taxon>Tracheophyta</taxon>
        <taxon>Spermatophyta</taxon>
        <taxon>Magnoliopsida</taxon>
        <taxon>Liliopsida</taxon>
        <taxon>Poales</taxon>
        <taxon>Poaceae</taxon>
        <taxon>BOP clade</taxon>
        <taxon>Oryzoideae</taxon>
        <taxon>Oryzeae</taxon>
        <taxon>Zizaniinae</taxon>
        <taxon>Zizania</taxon>
    </lineage>
</organism>
<dbReference type="Proteomes" id="UP000729402">
    <property type="component" value="Unassembled WGS sequence"/>
</dbReference>
<keyword evidence="2" id="KW-1185">Reference proteome</keyword>
<protein>
    <submittedName>
        <fullName evidence="1">Uncharacterized protein</fullName>
    </submittedName>
</protein>
<accession>A0A8J5W0F7</accession>
<evidence type="ECO:0000313" key="1">
    <source>
        <dbReference type="EMBL" id="KAG8082186.1"/>
    </source>
</evidence>
<evidence type="ECO:0000313" key="2">
    <source>
        <dbReference type="Proteomes" id="UP000729402"/>
    </source>
</evidence>
<gene>
    <name evidence="1" type="ORF">GUJ93_ZPchr0014g47169</name>
</gene>
<sequence>MFVAMELLLIESWGAMIARMVLVRVEEAVACGGVLSGIVGRAIERPNIFSSILLISKSVAVLKCLVSIAAGIKIDDLQGTVACSTKGLFARSVYNTLESPS</sequence>
<dbReference type="AlphaFoldDB" id="A0A8J5W0F7"/>
<reference evidence="1" key="1">
    <citation type="journal article" date="2021" name="bioRxiv">
        <title>Whole Genome Assembly and Annotation of Northern Wild Rice, Zizania palustris L., Supports a Whole Genome Duplication in the Zizania Genus.</title>
        <authorList>
            <person name="Haas M."/>
            <person name="Kono T."/>
            <person name="Macchietto M."/>
            <person name="Millas R."/>
            <person name="McGilp L."/>
            <person name="Shao M."/>
            <person name="Duquette J."/>
            <person name="Hirsch C.N."/>
            <person name="Kimball J."/>
        </authorList>
    </citation>
    <scope>NUCLEOTIDE SEQUENCE</scope>
    <source>
        <tissue evidence="1">Fresh leaf tissue</tissue>
    </source>
</reference>